<evidence type="ECO:0000256" key="5">
    <source>
        <dbReference type="ARBA" id="ARBA00023065"/>
    </source>
</evidence>
<evidence type="ECO:0000259" key="9">
    <source>
        <dbReference type="PROSITE" id="PS51201"/>
    </source>
</evidence>
<reference evidence="12" key="1">
    <citation type="submission" date="2010-02" db="EMBL/GenBank/DDBJ databases">
        <title>Complete sequence of chromosome of Natrialba magadii ATCC 43099.</title>
        <authorList>
            <consortium name="US DOE Joint Genome Institute"/>
            <person name="Lucas S."/>
            <person name="Copeland A."/>
            <person name="Lapidus A."/>
            <person name="Cheng J.-F."/>
            <person name="Bruce D."/>
            <person name="Goodwin L."/>
            <person name="Pitluck S."/>
            <person name="Davenport K."/>
            <person name="Saunders E."/>
            <person name="Detter J.C."/>
            <person name="Han C."/>
            <person name="Tapia R."/>
            <person name="Land M."/>
            <person name="Hauser L."/>
            <person name="Kyrpides N."/>
            <person name="Mikhailova N."/>
            <person name="De Castro R.E."/>
            <person name="Maupin-Furlow J.A."/>
            <person name="Woyke T."/>
        </authorList>
    </citation>
    <scope>NUCLEOTIDE SEQUENCE [LARGE SCALE GENOMIC DNA]</scope>
    <source>
        <strain evidence="12">ATCC 43099 / DSM 3394 / CCM 3739 / CIP 104546 / IAM 13178 / JCM 8861 / NBRC 102185 / NCIMB 2190 / MS3</strain>
    </source>
</reference>
<dbReference type="OrthoDB" id="56871at2157"/>
<feature type="transmembrane region" description="Helical" evidence="8">
    <location>
        <begin position="20"/>
        <end position="43"/>
    </location>
</feature>
<dbReference type="PATRIC" id="fig|547559.17.peg.3503"/>
<keyword evidence="12" id="KW-1185">Reference proteome</keyword>
<evidence type="ECO:0000313" key="12">
    <source>
        <dbReference type="Proteomes" id="UP000001879"/>
    </source>
</evidence>
<dbReference type="SUPFAM" id="SSF81324">
    <property type="entry name" value="Voltage-gated potassium channels"/>
    <property type="match status" value="1"/>
</dbReference>
<evidence type="ECO:0000256" key="7">
    <source>
        <dbReference type="ARBA" id="ARBA00023303"/>
    </source>
</evidence>
<keyword evidence="6 8" id="KW-0472">Membrane</keyword>
<accession>D3SRD7</accession>
<reference evidence="11 13" key="3">
    <citation type="journal article" date="2014" name="PLoS Genet.">
        <title>Phylogenetically driven sequencing of extremely halophilic archaea reveals strategies for static and dynamic osmo-response.</title>
        <authorList>
            <person name="Becker E.A."/>
            <person name="Seitzer P.M."/>
            <person name="Tritt A."/>
            <person name="Larsen D."/>
            <person name="Krusor M."/>
            <person name="Yao A.I."/>
            <person name="Wu D."/>
            <person name="Madern D."/>
            <person name="Eisen J.A."/>
            <person name="Darling A.E."/>
            <person name="Facciotti M.T."/>
        </authorList>
    </citation>
    <scope>NUCLEOTIDE SEQUENCE [LARGE SCALE GENOMIC DNA]</scope>
    <source>
        <strain evidence="13">ATCC 43099 / DSM 3394 / CCM 3739 / CIP 104546 / IAM 13178 / JCM 8861 / NBRC 102185 / NCIMB 2190 / MS3</strain>
        <strain evidence="11">MS-3</strain>
    </source>
</reference>
<dbReference type="PRINTS" id="PR01333">
    <property type="entry name" value="2POREKCHANEL"/>
</dbReference>
<dbReference type="InterPro" id="IPR003148">
    <property type="entry name" value="RCK_N"/>
</dbReference>
<feature type="domain" description="RCK N-terminal" evidence="9">
    <location>
        <begin position="245"/>
        <end position="363"/>
    </location>
</feature>
<name>D3SRD7_NATMM</name>
<dbReference type="PaxDb" id="547559-Nmag_1058"/>
<dbReference type="InterPro" id="IPR003280">
    <property type="entry name" value="2pore_dom_K_chnl"/>
</dbReference>
<keyword evidence="4 8" id="KW-1133">Transmembrane helix</keyword>
<dbReference type="eggNOG" id="arCOG01958">
    <property type="taxonomic scope" value="Archaea"/>
</dbReference>
<dbReference type="EMBL" id="CP001932">
    <property type="protein sequence ID" value="ADD04642.1"/>
    <property type="molecule type" value="Genomic_DNA"/>
</dbReference>
<feature type="transmembrane region" description="Helical" evidence="8">
    <location>
        <begin position="109"/>
        <end position="129"/>
    </location>
</feature>
<dbReference type="Gene3D" id="3.40.50.720">
    <property type="entry name" value="NAD(P)-binding Rossmann-like Domain"/>
    <property type="match status" value="1"/>
</dbReference>
<gene>
    <name evidence="10" type="primary">pchA1</name>
    <name evidence="10" type="ordered locus">Nmag_1058</name>
    <name evidence="11" type="ORF">C500_17806</name>
</gene>
<evidence type="ECO:0000256" key="6">
    <source>
        <dbReference type="ARBA" id="ARBA00023136"/>
    </source>
</evidence>
<dbReference type="Gene3D" id="1.10.287.70">
    <property type="match status" value="1"/>
</dbReference>
<dbReference type="SUPFAM" id="SSF51735">
    <property type="entry name" value="NAD(P)-binding Rossmann-fold domains"/>
    <property type="match status" value="1"/>
</dbReference>
<organism evidence="10 12">
    <name type="scientific">Natrialba magadii (strain ATCC 43099 / DSM 3394 / CCM 3739 / CIP 104546 / IAM 13178 / JCM 8861 / NBRC 102185 / NCIMB 2190 / MS3)</name>
    <name type="common">Natronobacterium magadii</name>
    <dbReference type="NCBI Taxonomy" id="547559"/>
    <lineage>
        <taxon>Archaea</taxon>
        <taxon>Methanobacteriati</taxon>
        <taxon>Methanobacteriota</taxon>
        <taxon>Stenosarchaea group</taxon>
        <taxon>Halobacteria</taxon>
        <taxon>Halobacteriales</taxon>
        <taxon>Natrialbaceae</taxon>
        <taxon>Natrialba</taxon>
    </lineage>
</organism>
<feature type="transmembrane region" description="Helical" evidence="8">
    <location>
        <begin position="85"/>
        <end position="103"/>
    </location>
</feature>
<dbReference type="GeneID" id="8823889"/>
<evidence type="ECO:0000256" key="4">
    <source>
        <dbReference type="ARBA" id="ARBA00022989"/>
    </source>
</evidence>
<keyword evidence="5" id="KW-0406">Ion transport</keyword>
<evidence type="ECO:0000313" key="10">
    <source>
        <dbReference type="EMBL" id="ADD04642.1"/>
    </source>
</evidence>
<dbReference type="InterPro" id="IPR036291">
    <property type="entry name" value="NAD(P)-bd_dom_sf"/>
</dbReference>
<dbReference type="GO" id="GO:0005267">
    <property type="term" value="F:potassium channel activity"/>
    <property type="evidence" value="ECO:0007669"/>
    <property type="project" value="InterPro"/>
</dbReference>
<evidence type="ECO:0000256" key="3">
    <source>
        <dbReference type="ARBA" id="ARBA00022692"/>
    </source>
</evidence>
<protein>
    <submittedName>
        <fullName evidence="10">Ion channel pore / TrkA-N domain protein</fullName>
    </submittedName>
    <submittedName>
        <fullName evidence="11">TrkA-N domain-containing protein</fullName>
    </submittedName>
</protein>
<keyword evidence="2" id="KW-0813">Transport</keyword>
<evidence type="ECO:0000313" key="13">
    <source>
        <dbReference type="Proteomes" id="UP000011543"/>
    </source>
</evidence>
<dbReference type="KEGG" id="nmg:Nmag_1058"/>
<dbReference type="AlphaFoldDB" id="D3SRD7"/>
<dbReference type="EMBL" id="AOHS01000056">
    <property type="protein sequence ID" value="ELY25297.1"/>
    <property type="molecule type" value="Genomic_DNA"/>
</dbReference>
<dbReference type="Pfam" id="PF02254">
    <property type="entry name" value="TrkA_N"/>
    <property type="match status" value="1"/>
</dbReference>
<dbReference type="PROSITE" id="PS51201">
    <property type="entry name" value="RCK_N"/>
    <property type="match status" value="1"/>
</dbReference>
<dbReference type="RefSeq" id="WP_004216907.1">
    <property type="nucleotide sequence ID" value="NC_013922.1"/>
</dbReference>
<evidence type="ECO:0000256" key="2">
    <source>
        <dbReference type="ARBA" id="ARBA00022448"/>
    </source>
</evidence>
<comment type="subcellular location">
    <subcellularLocation>
        <location evidence="1">Cell membrane</location>
        <topology evidence="1">Multi-pass membrane protein</topology>
    </subcellularLocation>
</comment>
<dbReference type="PANTHER" id="PTHR43833:SF9">
    <property type="entry name" value="POTASSIUM CHANNEL PROTEIN YUGO-RELATED"/>
    <property type="match status" value="1"/>
</dbReference>
<feature type="transmembrane region" description="Helical" evidence="8">
    <location>
        <begin position="141"/>
        <end position="161"/>
    </location>
</feature>
<dbReference type="Proteomes" id="UP000011543">
    <property type="component" value="Unassembled WGS sequence"/>
</dbReference>
<evidence type="ECO:0000313" key="11">
    <source>
        <dbReference type="EMBL" id="ELY25297.1"/>
    </source>
</evidence>
<evidence type="ECO:0000256" key="1">
    <source>
        <dbReference type="ARBA" id="ARBA00004651"/>
    </source>
</evidence>
<dbReference type="GO" id="GO:0005886">
    <property type="term" value="C:plasma membrane"/>
    <property type="evidence" value="ECO:0007669"/>
    <property type="project" value="UniProtKB-SubCell"/>
</dbReference>
<feature type="transmembrane region" description="Helical" evidence="8">
    <location>
        <begin position="199"/>
        <end position="224"/>
    </location>
</feature>
<reference evidence="10 12" key="2">
    <citation type="journal article" date="2012" name="BMC Genomics">
        <title>A comparative genomics perspective on the genetic content of the alkaliphilic haloarchaeon Natrialba magadii ATCC 43099T.</title>
        <authorList>
            <person name="Siddaramappa S."/>
            <person name="Challacombe J.F."/>
            <person name="Decastro R.E."/>
            <person name="Pfeiffer F."/>
            <person name="Sastre D.E."/>
            <person name="Gimenez M.I."/>
            <person name="Paggi R.A."/>
            <person name="Detter J.C."/>
            <person name="Davenport K.W."/>
            <person name="Goodwin L.A."/>
            <person name="Kyrpides N."/>
            <person name="Tapia R."/>
            <person name="Pitluck S."/>
            <person name="Lucas S."/>
            <person name="Woyke T."/>
            <person name="Maupin-Furlow J.A."/>
        </authorList>
    </citation>
    <scope>NUCLEOTIDE SEQUENCE [LARGE SCALE GENOMIC DNA]</scope>
    <source>
        <strain evidence="10">ATCC 43099</strain>
        <strain evidence="12">ATCC 43099 / DSM 3394 / CCM 3739 / CIP 104546 / IAM 13178 / JCM 8861 / NBRC 102185 / NCIMB 2190 / MS3</strain>
    </source>
</reference>
<proteinExistence type="predicted"/>
<keyword evidence="3 8" id="KW-0812">Transmembrane</keyword>
<dbReference type="InterPro" id="IPR013099">
    <property type="entry name" value="K_chnl_dom"/>
</dbReference>
<keyword evidence="7" id="KW-0407">Ion channel</keyword>
<dbReference type="HOGENOM" id="CLU_057267_1_0_2"/>
<dbReference type="Proteomes" id="UP000001879">
    <property type="component" value="Chromosome"/>
</dbReference>
<dbReference type="Pfam" id="PF07885">
    <property type="entry name" value="Ion_trans_2"/>
    <property type="match status" value="1"/>
</dbReference>
<dbReference type="PANTHER" id="PTHR43833">
    <property type="entry name" value="POTASSIUM CHANNEL PROTEIN 2-RELATED-RELATED"/>
    <property type="match status" value="1"/>
</dbReference>
<feature type="transmembrane region" description="Helical" evidence="8">
    <location>
        <begin position="55"/>
        <end position="78"/>
    </location>
</feature>
<reference evidence="10" key="4">
    <citation type="submission" date="2016-09" db="EMBL/GenBank/DDBJ databases">
        <authorList>
            <person name="Pfeiffer F."/>
        </authorList>
    </citation>
    <scope>NUCLEOTIDE SEQUENCE</scope>
    <source>
        <strain evidence="10">ATCC 43099</strain>
    </source>
</reference>
<sequence length="396" mass="41065">MLDRTRRSLRRVTTQHQPSVRVVVWLVTTIAVVSIATGLLAIITQPLVDAGGTVGLLQSAAEFSGTVLGFALLITAWGMRRGYRIAYLAAATLIALAVAHGVVQFRLLSIPLIILSIGGLVVLAFTSTRFTRSSALTPTQLGSLVAIVGVGCYGIAGGYTLRHEFSELHTVVDAAYFTVVTASTVGYGDVHPTSEAGRLFAISLAILGPTTVAVAAGSLFGPGLQARLTRTGRRATAHARAELPRERVVVLGTAGLVSNVVAELASRESSVLVVTADDENGAKQTTEDRTGETTVRIGDPTDEEVLESARLDEADAVLVATGEPAQDSYAVLLARDRTDARIVAITDDASTGALERAGADVVLSPAQVLTNAAVDATLGTEEEGYSSSASAASQSG</sequence>
<dbReference type="InterPro" id="IPR050721">
    <property type="entry name" value="Trk_Ktr_HKT_K-transport"/>
</dbReference>
<evidence type="ECO:0000256" key="8">
    <source>
        <dbReference type="SAM" id="Phobius"/>
    </source>
</evidence>